<dbReference type="AlphaFoldDB" id="A0A261S019"/>
<keyword evidence="1" id="KW-0472">Membrane</keyword>
<feature type="transmembrane region" description="Helical" evidence="1">
    <location>
        <begin position="61"/>
        <end position="83"/>
    </location>
</feature>
<keyword evidence="1" id="KW-1133">Transmembrane helix</keyword>
<dbReference type="OrthoDB" id="8915060at2"/>
<dbReference type="RefSeq" id="WP_094855108.1">
    <property type="nucleotide sequence ID" value="NZ_NEVM01000005.1"/>
</dbReference>
<name>A0A261S019_9BORD</name>
<feature type="domain" description="DUF6708" evidence="2">
    <location>
        <begin position="107"/>
        <end position="288"/>
    </location>
</feature>
<dbReference type="Proteomes" id="UP000216020">
    <property type="component" value="Unassembled WGS sequence"/>
</dbReference>
<accession>A0A261S019</accession>
<keyword evidence="4" id="KW-1185">Reference proteome</keyword>
<organism evidence="3 4">
    <name type="scientific">Bordetella genomosp. 10</name>
    <dbReference type="NCBI Taxonomy" id="1416804"/>
    <lineage>
        <taxon>Bacteria</taxon>
        <taxon>Pseudomonadati</taxon>
        <taxon>Pseudomonadota</taxon>
        <taxon>Betaproteobacteria</taxon>
        <taxon>Burkholderiales</taxon>
        <taxon>Alcaligenaceae</taxon>
        <taxon>Bordetella</taxon>
    </lineage>
</organism>
<feature type="transmembrane region" description="Helical" evidence="1">
    <location>
        <begin position="95"/>
        <end position="114"/>
    </location>
</feature>
<evidence type="ECO:0000313" key="3">
    <source>
        <dbReference type="EMBL" id="OZI30684.1"/>
    </source>
</evidence>
<proteinExistence type="predicted"/>
<evidence type="ECO:0000313" key="4">
    <source>
        <dbReference type="Proteomes" id="UP000216020"/>
    </source>
</evidence>
<dbReference type="EMBL" id="NEVM01000005">
    <property type="protein sequence ID" value="OZI30684.1"/>
    <property type="molecule type" value="Genomic_DNA"/>
</dbReference>
<dbReference type="Pfam" id="PF20455">
    <property type="entry name" value="DUF6708"/>
    <property type="match status" value="1"/>
</dbReference>
<sequence>MDNTGIYPKFPNNRPLTQWEREKQLRQKQRLDVAPRSELAVVKLNSTYLQSVDRWYGTRGFLALLGLAIAGICLYWSADFLWIVASGQVPNENGLWPVIFTGCAVLLVLALLGLSMAGKELFRWTYYPIALDRKRRMVHVFRLDGTVLSVPWDEVFFTLGRGKGIFGALNWDLRGLVLHADRKTVRETFAFSIVIDREEVVLAHWEFLRRYMEEGPAAVIDAVRFCMPVDGQREPAAAGRERIFANHVAMPGAMWLVMWPFNTLQSWARMLVMRTSRIPQWPPEVAATLTVADGDPYVRDARINPPDLR</sequence>
<evidence type="ECO:0000256" key="1">
    <source>
        <dbReference type="SAM" id="Phobius"/>
    </source>
</evidence>
<dbReference type="InterPro" id="IPR046554">
    <property type="entry name" value="DUF6708"/>
</dbReference>
<keyword evidence="1" id="KW-0812">Transmembrane</keyword>
<reference evidence="4" key="1">
    <citation type="submission" date="2017-05" db="EMBL/GenBank/DDBJ databases">
        <title>Complete and WGS of Bordetella genogroups.</title>
        <authorList>
            <person name="Spilker T."/>
            <person name="Lipuma J."/>
        </authorList>
    </citation>
    <scope>NUCLEOTIDE SEQUENCE [LARGE SCALE GENOMIC DNA]</scope>
    <source>
        <strain evidence="4">AU16122</strain>
    </source>
</reference>
<gene>
    <name evidence="3" type="ORF">CAL29_22075</name>
</gene>
<evidence type="ECO:0000259" key="2">
    <source>
        <dbReference type="Pfam" id="PF20455"/>
    </source>
</evidence>
<comment type="caution">
    <text evidence="3">The sequence shown here is derived from an EMBL/GenBank/DDBJ whole genome shotgun (WGS) entry which is preliminary data.</text>
</comment>
<protein>
    <recommendedName>
        <fullName evidence="2">DUF6708 domain-containing protein</fullName>
    </recommendedName>
</protein>